<accession>A0A226X0I3</accession>
<dbReference type="Proteomes" id="UP000214720">
    <property type="component" value="Unassembled WGS sequence"/>
</dbReference>
<organism evidence="1 2">
    <name type="scientific">Caballeronia sordidicola</name>
    <name type="common">Burkholderia sordidicola</name>
    <dbReference type="NCBI Taxonomy" id="196367"/>
    <lineage>
        <taxon>Bacteria</taxon>
        <taxon>Pseudomonadati</taxon>
        <taxon>Pseudomonadota</taxon>
        <taxon>Betaproteobacteria</taxon>
        <taxon>Burkholderiales</taxon>
        <taxon>Burkholderiaceae</taxon>
        <taxon>Caballeronia</taxon>
    </lineage>
</organism>
<proteinExistence type="predicted"/>
<evidence type="ECO:0000313" key="2">
    <source>
        <dbReference type="Proteomes" id="UP000214720"/>
    </source>
</evidence>
<gene>
    <name evidence="1" type="ORF">BSU04_22235</name>
</gene>
<reference evidence="2" key="1">
    <citation type="submission" date="2017-01" db="EMBL/GenBank/DDBJ databases">
        <title>Genome Analysis of Deinococcus marmoris KOPRI26562.</title>
        <authorList>
            <person name="Kim J.H."/>
            <person name="Oh H.-M."/>
        </authorList>
    </citation>
    <scope>NUCLEOTIDE SEQUENCE [LARGE SCALE GENOMIC DNA]</scope>
    <source>
        <strain evidence="2">PAMC 26633</strain>
    </source>
</reference>
<evidence type="ECO:0000313" key="1">
    <source>
        <dbReference type="EMBL" id="OXC76378.1"/>
    </source>
</evidence>
<dbReference type="EMBL" id="MTHB01000126">
    <property type="protein sequence ID" value="OXC76378.1"/>
    <property type="molecule type" value="Genomic_DNA"/>
</dbReference>
<comment type="caution">
    <text evidence="1">The sequence shown here is derived from an EMBL/GenBank/DDBJ whole genome shotgun (WGS) entry which is preliminary data.</text>
</comment>
<name>A0A226X0I3_CABSO</name>
<sequence length="41" mass="4831">MQERISRVKMRLRAHSTSAWITRHQPLAHGFSTSLVAQRRE</sequence>
<protein>
    <submittedName>
        <fullName evidence="1">Uncharacterized protein</fullName>
    </submittedName>
</protein>
<dbReference type="AlphaFoldDB" id="A0A226X0I3"/>